<evidence type="ECO:0000256" key="1">
    <source>
        <dbReference type="SAM" id="MobiDB-lite"/>
    </source>
</evidence>
<dbReference type="AlphaFoldDB" id="A0A699QK41"/>
<protein>
    <submittedName>
        <fullName evidence="2">Transposase, mutator type</fullName>
    </submittedName>
</protein>
<sequence>ESSVNVVRESSVGKNDNMPTDLSVNDYTIDDRFAFDIDENENENVNVVENVDENIDENTNENVNVDDEYNRDDTASIKRRKLRKLRKARGQPCGIVNTLSVGQEFANKAHAAETRRKIKIVKNDNERIQANCKGNVLRETSNVVQSGPQGNILHACGVVDKGTGNSESQWKNKMKGTSVNLVDEDKRGCPWKVYISVEDKTERANCDLLINNICEVFNRQLLEARDNPVITALEYVREYLMKRIVV</sequence>
<comment type="caution">
    <text evidence="2">The sequence shown here is derived from an EMBL/GenBank/DDBJ whole genome shotgun (WGS) entry which is preliminary data.</text>
</comment>
<name>A0A699QK41_TANCI</name>
<feature type="non-terminal residue" evidence="2">
    <location>
        <position position="1"/>
    </location>
</feature>
<feature type="region of interest" description="Disordered" evidence="1">
    <location>
        <begin position="1"/>
        <end position="23"/>
    </location>
</feature>
<feature type="compositionally biased region" description="Polar residues" evidence="1">
    <location>
        <begin position="13"/>
        <end position="23"/>
    </location>
</feature>
<feature type="non-terminal residue" evidence="2">
    <location>
        <position position="246"/>
    </location>
</feature>
<feature type="compositionally biased region" description="Low complexity" evidence="1">
    <location>
        <begin position="1"/>
        <end position="12"/>
    </location>
</feature>
<gene>
    <name evidence="2" type="ORF">Tci_840546</name>
</gene>
<proteinExistence type="predicted"/>
<reference evidence="2" key="1">
    <citation type="journal article" date="2019" name="Sci. Rep.">
        <title>Draft genome of Tanacetum cinerariifolium, the natural source of mosquito coil.</title>
        <authorList>
            <person name="Yamashiro T."/>
            <person name="Shiraishi A."/>
            <person name="Satake H."/>
            <person name="Nakayama K."/>
        </authorList>
    </citation>
    <scope>NUCLEOTIDE SEQUENCE</scope>
</reference>
<organism evidence="2">
    <name type="scientific">Tanacetum cinerariifolium</name>
    <name type="common">Dalmatian daisy</name>
    <name type="synonym">Chrysanthemum cinerariifolium</name>
    <dbReference type="NCBI Taxonomy" id="118510"/>
    <lineage>
        <taxon>Eukaryota</taxon>
        <taxon>Viridiplantae</taxon>
        <taxon>Streptophyta</taxon>
        <taxon>Embryophyta</taxon>
        <taxon>Tracheophyta</taxon>
        <taxon>Spermatophyta</taxon>
        <taxon>Magnoliopsida</taxon>
        <taxon>eudicotyledons</taxon>
        <taxon>Gunneridae</taxon>
        <taxon>Pentapetalae</taxon>
        <taxon>asterids</taxon>
        <taxon>campanulids</taxon>
        <taxon>Asterales</taxon>
        <taxon>Asteraceae</taxon>
        <taxon>Asteroideae</taxon>
        <taxon>Anthemideae</taxon>
        <taxon>Anthemidinae</taxon>
        <taxon>Tanacetum</taxon>
    </lineage>
</organism>
<accession>A0A699QK41</accession>
<dbReference type="EMBL" id="BKCJ011020785">
    <property type="protein sequence ID" value="GFC68576.1"/>
    <property type="molecule type" value="Genomic_DNA"/>
</dbReference>
<evidence type="ECO:0000313" key="2">
    <source>
        <dbReference type="EMBL" id="GFC68576.1"/>
    </source>
</evidence>